<evidence type="ECO:0000313" key="1">
    <source>
        <dbReference type="EMBL" id="WIM95793.1"/>
    </source>
</evidence>
<protein>
    <submittedName>
        <fullName evidence="1">Uncharacterized protein</fullName>
    </submittedName>
</protein>
<reference evidence="1 2" key="1">
    <citation type="submission" date="2023-06" db="EMBL/GenBank/DDBJ databases">
        <authorList>
            <person name="Yushchuk O."/>
            <person name="Binda E."/>
            <person name="Ruckert-Reed C."/>
            <person name="Fedorenko V."/>
            <person name="Kalinowski J."/>
            <person name="Marinelli F."/>
        </authorList>
    </citation>
    <scope>NUCLEOTIDE SEQUENCE [LARGE SCALE GENOMIC DNA]</scope>
    <source>
        <strain evidence="1 2">NRRL 3884</strain>
    </source>
</reference>
<dbReference type="RefSeq" id="WP_284917105.1">
    <property type="nucleotide sequence ID" value="NZ_CP126980.1"/>
</dbReference>
<proteinExistence type="predicted"/>
<dbReference type="Proteomes" id="UP001240150">
    <property type="component" value="Chromosome"/>
</dbReference>
<evidence type="ECO:0000313" key="2">
    <source>
        <dbReference type="Proteomes" id="UP001240150"/>
    </source>
</evidence>
<organism evidence="1 2">
    <name type="scientific">Actinoplanes oblitus</name>
    <dbReference type="NCBI Taxonomy" id="3040509"/>
    <lineage>
        <taxon>Bacteria</taxon>
        <taxon>Bacillati</taxon>
        <taxon>Actinomycetota</taxon>
        <taxon>Actinomycetes</taxon>
        <taxon>Micromonosporales</taxon>
        <taxon>Micromonosporaceae</taxon>
        <taxon>Actinoplanes</taxon>
    </lineage>
</organism>
<keyword evidence="2" id="KW-1185">Reference proteome</keyword>
<accession>A0ABY8WFD5</accession>
<name>A0ABY8WFD5_9ACTN</name>
<gene>
    <name evidence="1" type="ORF">ACTOB_007927</name>
</gene>
<dbReference type="EMBL" id="CP126980">
    <property type="protein sequence ID" value="WIM95793.1"/>
    <property type="molecule type" value="Genomic_DNA"/>
</dbReference>
<sequence length="82" mass="8958">MQFPQRIGPDRVVAFIQIGSAPGTQAHQGVAITKDKDGFNVHSVWLADAEIGRWEAQNGRYGVTWQRALDAMVDRAATSPPP</sequence>